<reference evidence="1" key="1">
    <citation type="submission" date="2022-01" db="EMBL/GenBank/DDBJ databases">
        <title>Genome sequence and assembly of Parabukholderia sp. RG36.</title>
        <authorList>
            <person name="Chhetri G."/>
        </authorList>
    </citation>
    <scope>NUCLEOTIDE SEQUENCE</scope>
    <source>
        <strain evidence="1">RG36</strain>
    </source>
</reference>
<gene>
    <name evidence="1" type="ORF">L5014_30975</name>
</gene>
<sequence>MTDSIQLNSAPPEAASALMRLAASDATVRRIAVLDLADLEDATLVPPLVAALRDDPSPEVRREAALVLSSWEQEDVVEALCAALLDADAGVREAAQQALAELKEPGSARVLRRWAARPESFARRAALRGLRELRDAAAFEPALAALADADAEVRLEAVAVLGWLKDVRAVAPLAALATADAHGAVRRAAAGALGFATVDEMNETHAGAALLHALADADWQVREEAATTLGKLRTPTARDALIHALADDYWQVRLRAARALGRLGDAHAATAVSALLAHPISNLRKEAALALGELPSAASLAPLRAALDDRDPEVRKAVRIALQQLAQRLDGRLDGRLAVWLEGGAP</sequence>
<keyword evidence="2" id="KW-1185">Reference proteome</keyword>
<dbReference type="Proteomes" id="UP001139308">
    <property type="component" value="Unassembled WGS sequence"/>
</dbReference>
<dbReference type="Pfam" id="PF13646">
    <property type="entry name" value="HEAT_2"/>
    <property type="match status" value="2"/>
</dbReference>
<evidence type="ECO:0000313" key="2">
    <source>
        <dbReference type="Proteomes" id="UP001139308"/>
    </source>
</evidence>
<name>A0A9X1ZXF0_9BURK</name>
<dbReference type="EMBL" id="JAKLJA010000040">
    <property type="protein sequence ID" value="MCG5077717.1"/>
    <property type="molecule type" value="Genomic_DNA"/>
</dbReference>
<protein>
    <submittedName>
        <fullName evidence="1">HEAT repeat domain-containing protein</fullName>
    </submittedName>
</protein>
<organism evidence="1 2">
    <name type="scientific">Paraburkholderia tagetis</name>
    <dbReference type="NCBI Taxonomy" id="2913261"/>
    <lineage>
        <taxon>Bacteria</taxon>
        <taxon>Pseudomonadati</taxon>
        <taxon>Pseudomonadota</taxon>
        <taxon>Betaproteobacteria</taxon>
        <taxon>Burkholderiales</taxon>
        <taxon>Burkholderiaceae</taxon>
        <taxon>Paraburkholderia</taxon>
    </lineage>
</organism>
<dbReference type="PANTHER" id="PTHR12697">
    <property type="entry name" value="PBS LYASE HEAT-LIKE PROTEIN"/>
    <property type="match status" value="1"/>
</dbReference>
<proteinExistence type="predicted"/>
<comment type="caution">
    <text evidence="1">The sequence shown here is derived from an EMBL/GenBank/DDBJ whole genome shotgun (WGS) entry which is preliminary data.</text>
</comment>
<dbReference type="Gene3D" id="1.25.10.10">
    <property type="entry name" value="Leucine-rich Repeat Variant"/>
    <property type="match status" value="3"/>
</dbReference>
<accession>A0A9X1ZXF0</accession>
<dbReference type="PANTHER" id="PTHR12697:SF5">
    <property type="entry name" value="DEOXYHYPUSINE HYDROXYLASE"/>
    <property type="match status" value="1"/>
</dbReference>
<evidence type="ECO:0000313" key="1">
    <source>
        <dbReference type="EMBL" id="MCG5077717.1"/>
    </source>
</evidence>
<dbReference type="SMART" id="SM00567">
    <property type="entry name" value="EZ_HEAT"/>
    <property type="match status" value="9"/>
</dbReference>
<dbReference type="InterPro" id="IPR011989">
    <property type="entry name" value="ARM-like"/>
</dbReference>
<dbReference type="GO" id="GO:0016491">
    <property type="term" value="F:oxidoreductase activity"/>
    <property type="evidence" value="ECO:0007669"/>
    <property type="project" value="TreeGrafter"/>
</dbReference>
<dbReference type="SUPFAM" id="SSF48371">
    <property type="entry name" value="ARM repeat"/>
    <property type="match status" value="2"/>
</dbReference>
<dbReference type="InterPro" id="IPR016024">
    <property type="entry name" value="ARM-type_fold"/>
</dbReference>
<dbReference type="RefSeq" id="WP_238467610.1">
    <property type="nucleotide sequence ID" value="NZ_JAKLJA010000040.1"/>
</dbReference>
<dbReference type="InterPro" id="IPR004155">
    <property type="entry name" value="PBS_lyase_HEAT"/>
</dbReference>
<dbReference type="AlphaFoldDB" id="A0A9X1ZXF0"/>